<dbReference type="InterPro" id="IPR001304">
    <property type="entry name" value="C-type_lectin-like"/>
</dbReference>
<evidence type="ECO:0000256" key="1">
    <source>
        <dbReference type="ARBA" id="ARBA00004167"/>
    </source>
</evidence>
<keyword evidence="4" id="KW-0675">Receptor</keyword>
<evidence type="ECO:0000259" key="3">
    <source>
        <dbReference type="PROSITE" id="PS50041"/>
    </source>
</evidence>
<dbReference type="EMBL" id="JAGFMF010012267">
    <property type="protein sequence ID" value="KAG8505200.1"/>
    <property type="molecule type" value="Genomic_DNA"/>
</dbReference>
<dbReference type="PANTHER" id="PTHR46746:SF7">
    <property type="entry name" value="KILLER CELL LECTIN-LIKE RECEPTOR SUBFAMILY F MEMBER 1"/>
    <property type="match status" value="1"/>
</dbReference>
<reference evidence="4" key="1">
    <citation type="journal article" date="2021" name="Evol. Appl.">
        <title>The genome of the Pyrenean desman and the effects of bottlenecks and inbreeding on the genomic landscape of an endangered species.</title>
        <authorList>
            <person name="Escoda L."/>
            <person name="Castresana J."/>
        </authorList>
    </citation>
    <scope>NUCLEOTIDE SEQUENCE</scope>
    <source>
        <strain evidence="4">IBE-C5619</strain>
    </source>
</reference>
<gene>
    <name evidence="4" type="ORF">J0S82_000309</name>
</gene>
<evidence type="ECO:0000313" key="5">
    <source>
        <dbReference type="Proteomes" id="UP000700334"/>
    </source>
</evidence>
<comment type="subcellular location">
    <subcellularLocation>
        <location evidence="1">Membrane</location>
        <topology evidence="1">Single-pass membrane protein</topology>
    </subcellularLocation>
</comment>
<dbReference type="PROSITE" id="PS50041">
    <property type="entry name" value="C_TYPE_LECTIN_2"/>
    <property type="match status" value="1"/>
</dbReference>
<dbReference type="PANTHER" id="PTHR46746">
    <property type="entry name" value="KILLER CELL LECTIN-LIKE RECEPTOR SUBFAMILY F MEMBER 2"/>
    <property type="match status" value="1"/>
</dbReference>
<dbReference type="InterPro" id="IPR033992">
    <property type="entry name" value="NKR-like_CTLD"/>
</dbReference>
<name>A0A8J5ZP15_GALPY</name>
<dbReference type="SMART" id="SM00034">
    <property type="entry name" value="CLECT"/>
    <property type="match status" value="1"/>
</dbReference>
<feature type="domain" description="C-type lectin" evidence="3">
    <location>
        <begin position="1"/>
        <end position="99"/>
    </location>
</feature>
<keyword evidence="2" id="KW-0430">Lectin</keyword>
<dbReference type="GO" id="GO:0005886">
    <property type="term" value="C:plasma membrane"/>
    <property type="evidence" value="ECO:0007669"/>
    <property type="project" value="TreeGrafter"/>
</dbReference>
<dbReference type="InterPro" id="IPR051379">
    <property type="entry name" value="C-type_Lectin_Receptor_IMM"/>
</dbReference>
<dbReference type="Pfam" id="PF00059">
    <property type="entry name" value="Lectin_C"/>
    <property type="match status" value="1"/>
</dbReference>
<dbReference type="AlphaFoldDB" id="A0A8J5ZP15"/>
<dbReference type="InterPro" id="IPR016186">
    <property type="entry name" value="C-type_lectin-like/link_sf"/>
</dbReference>
<evidence type="ECO:0000313" key="4">
    <source>
        <dbReference type="EMBL" id="KAG8505200.1"/>
    </source>
</evidence>
<sequence length="100" mass="11752">MKSWRDSYEHCLERKSHLLIIYDQLEMDFLQKYLKQSNYMWIGLNFTSLTRTWTWVDGSPLHSERFSIKGPDKENSCAATKGNTLYSAACSSALRWACQY</sequence>
<comment type="caution">
    <text evidence="4">The sequence shown here is derived from an EMBL/GenBank/DDBJ whole genome shotgun (WGS) entry which is preliminary data.</text>
</comment>
<dbReference type="GO" id="GO:0030246">
    <property type="term" value="F:carbohydrate binding"/>
    <property type="evidence" value="ECO:0007669"/>
    <property type="project" value="UniProtKB-KW"/>
</dbReference>
<dbReference type="OrthoDB" id="538816at2759"/>
<accession>A0A8J5ZP15</accession>
<dbReference type="InterPro" id="IPR016187">
    <property type="entry name" value="CTDL_fold"/>
</dbReference>
<dbReference type="SUPFAM" id="SSF56436">
    <property type="entry name" value="C-type lectin-like"/>
    <property type="match status" value="1"/>
</dbReference>
<evidence type="ECO:0000256" key="2">
    <source>
        <dbReference type="ARBA" id="ARBA00022734"/>
    </source>
</evidence>
<dbReference type="Proteomes" id="UP000700334">
    <property type="component" value="Unassembled WGS sequence"/>
</dbReference>
<protein>
    <submittedName>
        <fullName evidence="4">Killer cell lectin-like receptor subfamily F member 1</fullName>
    </submittedName>
</protein>
<organism evidence="4 5">
    <name type="scientific">Galemys pyrenaicus</name>
    <name type="common">Iberian desman</name>
    <name type="synonym">Pyrenean desman</name>
    <dbReference type="NCBI Taxonomy" id="202257"/>
    <lineage>
        <taxon>Eukaryota</taxon>
        <taxon>Metazoa</taxon>
        <taxon>Chordata</taxon>
        <taxon>Craniata</taxon>
        <taxon>Vertebrata</taxon>
        <taxon>Euteleostomi</taxon>
        <taxon>Mammalia</taxon>
        <taxon>Eutheria</taxon>
        <taxon>Laurasiatheria</taxon>
        <taxon>Eulipotyphla</taxon>
        <taxon>Talpidae</taxon>
        <taxon>Galemys</taxon>
    </lineage>
</organism>
<dbReference type="Gene3D" id="3.10.100.10">
    <property type="entry name" value="Mannose-Binding Protein A, subunit A"/>
    <property type="match status" value="1"/>
</dbReference>
<proteinExistence type="predicted"/>
<keyword evidence="5" id="KW-1185">Reference proteome</keyword>
<dbReference type="CDD" id="cd03593">
    <property type="entry name" value="CLECT_NK_receptors_like"/>
    <property type="match status" value="1"/>
</dbReference>